<accession>A0A3P7PRZ1</accession>
<evidence type="ECO:0000259" key="3">
    <source>
        <dbReference type="Pfam" id="PF26018"/>
    </source>
</evidence>
<protein>
    <recommendedName>
        <fullName evidence="6">Membrane fusion protein</fullName>
    </recommendedName>
</protein>
<evidence type="ECO:0008006" key="6">
    <source>
        <dbReference type="Google" id="ProtNLM"/>
    </source>
</evidence>
<evidence type="ECO:0000259" key="2">
    <source>
        <dbReference type="Pfam" id="PF26011"/>
    </source>
</evidence>
<evidence type="ECO:0000256" key="1">
    <source>
        <dbReference type="SAM" id="Phobius"/>
    </source>
</evidence>
<gene>
    <name evidence="4" type="ORF">PATL70BA_0130</name>
</gene>
<evidence type="ECO:0000313" key="5">
    <source>
        <dbReference type="Proteomes" id="UP000279029"/>
    </source>
</evidence>
<dbReference type="Proteomes" id="UP000279029">
    <property type="component" value="Chromosome"/>
</dbReference>
<dbReference type="Pfam" id="PF26018">
    <property type="entry name" value="BSH_RND_rel"/>
    <property type="match status" value="1"/>
</dbReference>
<keyword evidence="5" id="KW-1185">Reference proteome</keyword>
<keyword evidence="1" id="KW-0812">Transmembrane</keyword>
<feature type="domain" description="RND related barrel-sandwich hybrid" evidence="3">
    <location>
        <begin position="78"/>
        <end position="263"/>
    </location>
</feature>
<dbReference type="AlphaFoldDB" id="A0A3P7PRZ1"/>
<reference evidence="4 5" key="1">
    <citation type="submission" date="2018-09" db="EMBL/GenBank/DDBJ databases">
        <authorList>
            <person name="Postec A."/>
        </authorList>
    </citation>
    <scope>NUCLEOTIDE SEQUENCE [LARGE SCALE GENOMIC DNA]</scope>
    <source>
        <strain evidence="4">70B-A</strain>
    </source>
</reference>
<feature type="domain" description="RND related beta-barrel" evidence="2">
    <location>
        <begin position="267"/>
        <end position="338"/>
    </location>
</feature>
<feature type="transmembrane region" description="Helical" evidence="1">
    <location>
        <begin position="29"/>
        <end position="50"/>
    </location>
</feature>
<dbReference type="EMBL" id="LR130778">
    <property type="protein sequence ID" value="VDN45971.1"/>
    <property type="molecule type" value="Genomic_DNA"/>
</dbReference>
<name>A0A3P7PRZ1_9FIRM</name>
<organism evidence="4 5">
    <name type="scientific">Petrocella atlantisensis</name>
    <dbReference type="NCBI Taxonomy" id="2173034"/>
    <lineage>
        <taxon>Bacteria</taxon>
        <taxon>Bacillati</taxon>
        <taxon>Bacillota</taxon>
        <taxon>Clostridia</taxon>
        <taxon>Lachnospirales</taxon>
        <taxon>Vallitaleaceae</taxon>
        <taxon>Petrocella</taxon>
    </lineage>
</organism>
<proteinExistence type="predicted"/>
<dbReference type="InterPro" id="IPR058709">
    <property type="entry name" value="BSH_RND-rel"/>
</dbReference>
<keyword evidence="1" id="KW-0472">Membrane</keyword>
<dbReference type="KEGG" id="cbar:PATL70BA_0130"/>
<dbReference type="Pfam" id="PF26011">
    <property type="entry name" value="Beta-barrel_RND_rel"/>
    <property type="match status" value="1"/>
</dbReference>
<keyword evidence="1" id="KW-1133">Transmembrane helix</keyword>
<sequence>MASKKNSNRYLKLKSETSLKTEATKHLNFGVFVFVLILAYLVFIMISFAIKEKVNYTIAELGTLSNSNTYTGLVIRKETVTMADSAGDIRYFLTEGARVRNTNTVCGIISDTDYVALLDEEIFKANQKLDSSDPSFEDSYGYLQNRIKNYVINQHSKKFNHTYVVRKQLENDISDIRNTVIIQQRSLGLSDSSNIDMLENELGNNIRMHKATSSGLISYIIDGMEDITTESFKISDLSRTPKIQDTVTKTNISVGQPIFKVVDNYLWHIVAEIDPESAKLLENMKYKTIHFVEKDIEIVAKIQVFTEDNKTYIKIEADRMLNEFLNERFVDFRIIHENHQGIKIPETAIIKKTFAVIPAQYFGYLNNQYGVYKKVPSEEVPGDSTIDFTTARLFQKVDDYVYVPISDTIKVGDVLSYTNPESMATTEFIIDKTEDLEGVYVVNKGFADFKFIETTYKDIDYRIVAPYTPYGVRIYDRIATEGITTTEYQTIN</sequence>
<dbReference type="OrthoDB" id="1834786at2"/>
<evidence type="ECO:0000313" key="4">
    <source>
        <dbReference type="EMBL" id="VDN45971.1"/>
    </source>
</evidence>
<dbReference type="RefSeq" id="WP_125135555.1">
    <property type="nucleotide sequence ID" value="NZ_LR130778.1"/>
</dbReference>
<dbReference type="InterPro" id="IPR058729">
    <property type="entry name" value="Beta-barrel_RND-rel"/>
</dbReference>